<dbReference type="Proteomes" id="UP000223968">
    <property type="component" value="Unassembled WGS sequence"/>
</dbReference>
<dbReference type="PANTHER" id="PTHR10039:SF17">
    <property type="entry name" value="FUNGAL STAND N-TERMINAL GOODBYE DOMAIN-CONTAINING PROTEIN-RELATED"/>
    <property type="match status" value="1"/>
</dbReference>
<name>A0A2B7WS06_9EURO</name>
<dbReference type="SUPFAM" id="SSF48452">
    <property type="entry name" value="TPR-like"/>
    <property type="match status" value="1"/>
</dbReference>
<dbReference type="SMART" id="SM00028">
    <property type="entry name" value="TPR"/>
    <property type="match status" value="2"/>
</dbReference>
<accession>A0A2B7WS06</accession>
<dbReference type="Gene3D" id="1.25.40.10">
    <property type="entry name" value="Tetratricopeptide repeat domain"/>
    <property type="match status" value="1"/>
</dbReference>
<dbReference type="AlphaFoldDB" id="A0A2B7WS06"/>
<dbReference type="InterPro" id="IPR019734">
    <property type="entry name" value="TPR_rpt"/>
</dbReference>
<sequence>MLRHVLWGFSATLAEEDAENLNELLAWVTCAQQPLTLRELDSILRLKSPEGEGMIYLEGGLRKQFASFFSVTREDGLTTPELYSINKIMDMDLEFEDAGNSHDRGSFDDTTNAHYLDSDPDTTKVTFCHAYIGDFFRDSKQDKVSAGYGYPTVGVNFDEANFHVTRTCLELVCGRSTQIDRTNDFPILLEYATRNYWYHLQAVTNTRMTSLQKKQIAAFLCNMLTQDTAVITHADCTFLSSDNMRIARNFLGDEEVLNSLSYEGRHLIESTVDSPITLFRPLAVNIGRSISGMKSLSPPKGGLAVRDSIPDILATAEWLGFEKTALWHRNLAATLRDAHCFGAASDHFECALRMDPKMWTAREGMLETAHRWAHYRQSIELDKITTLELEQIMKDEPDHLKISNIHRVQKRIADSYRDLGDEENAFNGYRTCLRINPSCENSTKELIEIMSRGNLHHDIISFLKEMEKREDPSKGFSCLNSYILADDLSRSRFKILRKTAYKTDGLNFIIEAYCDAIRVGKEIFGPTFAAKFHLAELYYTYTKEQDKAIRIWDKLSEASNNGKAKHVACLARERLASYYLHQSILAGPGSSDSYKWAEPLEKLNRTGPVDILKYTPPSLYLGIWYRLNGMQEKANALFKSQVIPIIEEIFYYSYGGSAIRMSYHWEYNTISFIQRRLHPVLIAAGNYESALAVLFAIYNDSPSGELVVGDFLRFNPPKCGGICDKSLNWDSCYSCKYSIILTFCADCRFLLKNGKLPINLCSPSHDWFYISPRPQPLGHHLLVNGDEMHMLVFAITLKQRWDV</sequence>
<dbReference type="STRING" id="1447875.A0A2B7WS06"/>
<proteinExistence type="predicted"/>
<dbReference type="EMBL" id="PDNB01000207">
    <property type="protein sequence ID" value="PGG99277.1"/>
    <property type="molecule type" value="Genomic_DNA"/>
</dbReference>
<dbReference type="InterPro" id="IPR011990">
    <property type="entry name" value="TPR-like_helical_dom_sf"/>
</dbReference>
<comment type="caution">
    <text evidence="1">The sequence shown here is derived from an EMBL/GenBank/DDBJ whole genome shotgun (WGS) entry which is preliminary data.</text>
</comment>
<dbReference type="OrthoDB" id="4172400at2759"/>
<reference evidence="1 2" key="1">
    <citation type="submission" date="2017-10" db="EMBL/GenBank/DDBJ databases">
        <title>Comparative genomics in systemic dimorphic fungi from Ajellomycetaceae.</title>
        <authorList>
            <person name="Munoz J.F."/>
            <person name="Mcewen J.G."/>
            <person name="Clay O.K."/>
            <person name="Cuomo C.A."/>
        </authorList>
    </citation>
    <scope>NUCLEOTIDE SEQUENCE [LARGE SCALE GENOMIC DNA]</scope>
    <source>
        <strain evidence="1 2">UAMH5409</strain>
    </source>
</reference>
<protein>
    <submittedName>
        <fullName evidence="1">Uncharacterized protein</fullName>
    </submittedName>
</protein>
<evidence type="ECO:0000313" key="2">
    <source>
        <dbReference type="Proteomes" id="UP000223968"/>
    </source>
</evidence>
<organism evidence="1 2">
    <name type="scientific">Helicocarpus griseus UAMH5409</name>
    <dbReference type="NCBI Taxonomy" id="1447875"/>
    <lineage>
        <taxon>Eukaryota</taxon>
        <taxon>Fungi</taxon>
        <taxon>Dikarya</taxon>
        <taxon>Ascomycota</taxon>
        <taxon>Pezizomycotina</taxon>
        <taxon>Eurotiomycetes</taxon>
        <taxon>Eurotiomycetidae</taxon>
        <taxon>Onygenales</taxon>
        <taxon>Ajellomycetaceae</taxon>
        <taxon>Helicocarpus</taxon>
    </lineage>
</organism>
<evidence type="ECO:0000313" key="1">
    <source>
        <dbReference type="EMBL" id="PGG99277.1"/>
    </source>
</evidence>
<gene>
    <name evidence="1" type="ORF">AJ79_08583</name>
</gene>
<keyword evidence="2" id="KW-1185">Reference proteome</keyword>
<dbReference type="PANTHER" id="PTHR10039">
    <property type="entry name" value="AMELOGENIN"/>
    <property type="match status" value="1"/>
</dbReference>